<dbReference type="AlphaFoldDB" id="A0A6C0CYG2"/>
<reference evidence="1" key="1">
    <citation type="journal article" date="2020" name="Nature">
        <title>Giant virus diversity and host interactions through global metagenomics.</title>
        <authorList>
            <person name="Schulz F."/>
            <person name="Roux S."/>
            <person name="Paez-Espino D."/>
            <person name="Jungbluth S."/>
            <person name="Walsh D.A."/>
            <person name="Denef V.J."/>
            <person name="McMahon K.D."/>
            <person name="Konstantinidis K.T."/>
            <person name="Eloe-Fadrosh E.A."/>
            <person name="Kyrpides N.C."/>
            <person name="Woyke T."/>
        </authorList>
    </citation>
    <scope>NUCLEOTIDE SEQUENCE</scope>
    <source>
        <strain evidence="1">GVMAG-M-3300023109-53</strain>
    </source>
</reference>
<accession>A0A6C0CYG2</accession>
<evidence type="ECO:0000313" key="1">
    <source>
        <dbReference type="EMBL" id="QHT08824.1"/>
    </source>
</evidence>
<organism evidence="1">
    <name type="scientific">viral metagenome</name>
    <dbReference type="NCBI Taxonomy" id="1070528"/>
    <lineage>
        <taxon>unclassified sequences</taxon>
        <taxon>metagenomes</taxon>
        <taxon>organismal metagenomes</taxon>
    </lineage>
</organism>
<sequence length="141" mass="17035">MEIEESNTMPSEWVKLCKKKLNRINHCKPPANYPVGKINLKKVQLVRSYFLFINRTKSTVFSFSPDVYRYWNVLLNKRIYLLDCIRTALDSDKRINKKEKRYLELTIKTLEKYDHRYGEKIILVLNRYLNGDLCRYVCEYI</sequence>
<dbReference type="EMBL" id="MN739502">
    <property type="protein sequence ID" value="QHT08824.1"/>
    <property type="molecule type" value="Genomic_DNA"/>
</dbReference>
<proteinExistence type="predicted"/>
<name>A0A6C0CYG2_9ZZZZ</name>
<protein>
    <submittedName>
        <fullName evidence="1">Uncharacterized protein</fullName>
    </submittedName>
</protein>